<dbReference type="InterPro" id="IPR016024">
    <property type="entry name" value="ARM-type_fold"/>
</dbReference>
<dbReference type="Gramene" id="Pp3c16_18660V3.2">
    <property type="protein sequence ID" value="Pp3c16_18660V3.2"/>
    <property type="gene ID" value="Pp3c16_18660"/>
</dbReference>
<dbReference type="OrthoDB" id="1925340at2759"/>
<dbReference type="STRING" id="3218.A0A2K1J970"/>
<dbReference type="Pfam" id="PF14868">
    <property type="entry name" value="DUF4487"/>
    <property type="match status" value="1"/>
</dbReference>
<dbReference type="Proteomes" id="UP000006727">
    <property type="component" value="Chromosome 16"/>
</dbReference>
<evidence type="ECO:0000313" key="1">
    <source>
        <dbReference type="EMBL" id="PNR38075.1"/>
    </source>
</evidence>
<dbReference type="Gramene" id="Pp3c16_18660V3.3">
    <property type="protein sequence ID" value="Pp3c16_18660V3.3"/>
    <property type="gene ID" value="Pp3c16_18660"/>
</dbReference>
<dbReference type="Gramene" id="Pp3c16_18660V3.1">
    <property type="protein sequence ID" value="Pp3c16_18660V3.1"/>
    <property type="gene ID" value="Pp3c16_18660"/>
</dbReference>
<dbReference type="EnsemblPlants" id="Pp3c16_18660V3.2">
    <property type="protein sequence ID" value="Pp3c16_18660V3.2"/>
    <property type="gene ID" value="Pp3c16_18660"/>
</dbReference>
<reference evidence="1 3" key="2">
    <citation type="journal article" date="2018" name="Plant J.">
        <title>The Physcomitrella patens chromosome-scale assembly reveals moss genome structure and evolution.</title>
        <authorList>
            <person name="Lang D."/>
            <person name="Ullrich K.K."/>
            <person name="Murat F."/>
            <person name="Fuchs J."/>
            <person name="Jenkins J."/>
            <person name="Haas F.B."/>
            <person name="Piednoel M."/>
            <person name="Gundlach H."/>
            <person name="Van Bel M."/>
            <person name="Meyberg R."/>
            <person name="Vives C."/>
            <person name="Morata J."/>
            <person name="Symeonidi A."/>
            <person name="Hiss M."/>
            <person name="Muchero W."/>
            <person name="Kamisugi Y."/>
            <person name="Saleh O."/>
            <person name="Blanc G."/>
            <person name="Decker E.L."/>
            <person name="van Gessel N."/>
            <person name="Grimwood J."/>
            <person name="Hayes R.D."/>
            <person name="Graham S.W."/>
            <person name="Gunter L.E."/>
            <person name="McDaniel S.F."/>
            <person name="Hoernstein S.N.W."/>
            <person name="Larsson A."/>
            <person name="Li F.W."/>
            <person name="Perroud P.F."/>
            <person name="Phillips J."/>
            <person name="Ranjan P."/>
            <person name="Rokshar D.S."/>
            <person name="Rothfels C.J."/>
            <person name="Schneider L."/>
            <person name="Shu S."/>
            <person name="Stevenson D.W."/>
            <person name="Thummler F."/>
            <person name="Tillich M."/>
            <person name="Villarreal Aguilar J.C."/>
            <person name="Widiez T."/>
            <person name="Wong G.K."/>
            <person name="Wymore A."/>
            <person name="Zhang Y."/>
            <person name="Zimmer A.D."/>
            <person name="Quatrano R.S."/>
            <person name="Mayer K.F.X."/>
            <person name="Goodstein D."/>
            <person name="Casacuberta J.M."/>
            <person name="Vandepoele K."/>
            <person name="Reski R."/>
            <person name="Cuming A.C."/>
            <person name="Tuskan G.A."/>
            <person name="Maumus F."/>
            <person name="Salse J."/>
            <person name="Schmutz J."/>
            <person name="Rensing S.A."/>
        </authorList>
    </citation>
    <scope>NUCLEOTIDE SEQUENCE [LARGE SCALE GENOMIC DNA]</scope>
    <source>
        <strain evidence="2 3">cv. Gransden 2004</strain>
    </source>
</reference>
<reference evidence="2" key="3">
    <citation type="submission" date="2020-12" db="UniProtKB">
        <authorList>
            <consortium name="EnsemblPlants"/>
        </authorList>
    </citation>
    <scope>IDENTIFICATION</scope>
</reference>
<proteinExistence type="predicted"/>
<protein>
    <submittedName>
        <fullName evidence="1 2">Uncharacterized protein</fullName>
    </submittedName>
</protein>
<dbReference type="EMBL" id="ABEU02000016">
    <property type="protein sequence ID" value="PNR38075.1"/>
    <property type="molecule type" value="Genomic_DNA"/>
</dbReference>
<accession>A0A2K1J970</accession>
<dbReference type="EnsemblPlants" id="Pp3c16_18660V3.3">
    <property type="protein sequence ID" value="Pp3c16_18660V3.3"/>
    <property type="gene ID" value="Pp3c16_18660"/>
</dbReference>
<dbReference type="InterPro" id="IPR027902">
    <property type="entry name" value="DUF4487"/>
</dbReference>
<dbReference type="AlphaFoldDB" id="A0A2K1J970"/>
<evidence type="ECO:0000313" key="3">
    <source>
        <dbReference type="Proteomes" id="UP000006727"/>
    </source>
</evidence>
<dbReference type="PaxDb" id="3218-PP1S81_148V6.1"/>
<name>A0A2K1J970_PHYPA</name>
<dbReference type="EnsemblPlants" id="Pp3c16_18660V3.4">
    <property type="protein sequence ID" value="Pp3c16_18660V3.4"/>
    <property type="gene ID" value="Pp3c16_18660"/>
</dbReference>
<organism evidence="1">
    <name type="scientific">Physcomitrium patens</name>
    <name type="common">Spreading-leaved earth moss</name>
    <name type="synonym">Physcomitrella patens</name>
    <dbReference type="NCBI Taxonomy" id="3218"/>
    <lineage>
        <taxon>Eukaryota</taxon>
        <taxon>Viridiplantae</taxon>
        <taxon>Streptophyta</taxon>
        <taxon>Embryophyta</taxon>
        <taxon>Bryophyta</taxon>
        <taxon>Bryophytina</taxon>
        <taxon>Bryopsida</taxon>
        <taxon>Funariidae</taxon>
        <taxon>Funariales</taxon>
        <taxon>Funariaceae</taxon>
        <taxon>Physcomitrium</taxon>
    </lineage>
</organism>
<dbReference type="GeneID" id="112293554"/>
<dbReference type="RefSeq" id="XP_024398879.1">
    <property type="nucleotide sequence ID" value="XM_024543111.2"/>
</dbReference>
<dbReference type="PANTHER" id="PTHR36702">
    <property type="entry name" value="HOLLIDAY JUNCTION RESOLVASE"/>
    <property type="match status" value="1"/>
</dbReference>
<evidence type="ECO:0000313" key="2">
    <source>
        <dbReference type="EnsemblPlants" id="Pp3c16_18660V3.1"/>
    </source>
</evidence>
<dbReference type="Gramene" id="Pp3c16_18660V3.4">
    <property type="protein sequence ID" value="Pp3c16_18660V3.4"/>
    <property type="gene ID" value="Pp3c16_18660"/>
</dbReference>
<reference evidence="1 3" key="1">
    <citation type="journal article" date="2008" name="Science">
        <title>The Physcomitrella genome reveals evolutionary insights into the conquest of land by plants.</title>
        <authorList>
            <person name="Rensing S."/>
            <person name="Lang D."/>
            <person name="Zimmer A."/>
            <person name="Terry A."/>
            <person name="Salamov A."/>
            <person name="Shapiro H."/>
            <person name="Nishiyama T."/>
            <person name="Perroud P.-F."/>
            <person name="Lindquist E."/>
            <person name="Kamisugi Y."/>
            <person name="Tanahashi T."/>
            <person name="Sakakibara K."/>
            <person name="Fujita T."/>
            <person name="Oishi K."/>
            <person name="Shin-I T."/>
            <person name="Kuroki Y."/>
            <person name="Toyoda A."/>
            <person name="Suzuki Y."/>
            <person name="Hashimoto A."/>
            <person name="Yamaguchi K."/>
            <person name="Sugano A."/>
            <person name="Kohara Y."/>
            <person name="Fujiyama A."/>
            <person name="Anterola A."/>
            <person name="Aoki S."/>
            <person name="Ashton N."/>
            <person name="Barbazuk W.B."/>
            <person name="Barker E."/>
            <person name="Bennetzen J."/>
            <person name="Bezanilla M."/>
            <person name="Blankenship R."/>
            <person name="Cho S.H."/>
            <person name="Dutcher S."/>
            <person name="Estelle M."/>
            <person name="Fawcett J.A."/>
            <person name="Gundlach H."/>
            <person name="Hanada K."/>
            <person name="Heyl A."/>
            <person name="Hicks K.A."/>
            <person name="Hugh J."/>
            <person name="Lohr M."/>
            <person name="Mayer K."/>
            <person name="Melkozernov A."/>
            <person name="Murata T."/>
            <person name="Nelson D."/>
            <person name="Pils B."/>
            <person name="Prigge M."/>
            <person name="Reiss B."/>
            <person name="Renner T."/>
            <person name="Rombauts S."/>
            <person name="Rushton P."/>
            <person name="Sanderfoot A."/>
            <person name="Schween G."/>
            <person name="Shiu S.-H."/>
            <person name="Stueber K."/>
            <person name="Theodoulou F.L."/>
            <person name="Tu H."/>
            <person name="Van de Peer Y."/>
            <person name="Verrier P.J."/>
            <person name="Waters E."/>
            <person name="Wood A."/>
            <person name="Yang L."/>
            <person name="Cove D."/>
            <person name="Cuming A."/>
            <person name="Hasebe M."/>
            <person name="Lucas S."/>
            <person name="Mishler D.B."/>
            <person name="Reski R."/>
            <person name="Grigoriev I."/>
            <person name="Quatrano R.S."/>
            <person name="Boore J.L."/>
        </authorList>
    </citation>
    <scope>NUCLEOTIDE SEQUENCE [LARGE SCALE GENOMIC DNA]</scope>
    <source>
        <strain evidence="2 3">cv. Gransden 2004</strain>
    </source>
</reference>
<sequence length="1006" mass="111193">MAVIGERDGLQRVLKVLNTSKVAEDRTRALEDLSKSFVKCSSSEELNIIETLTTCWQGNAGSALRDCKWRTQICRVGSLRLPAVQRGPQIFTQYVQLATKAITWCKQSLPESKSQGARQDALLKLLGETNAFSAATYSAAVECSYLLEKQVILSVASLISESLSLVKELCLLNTAQVAEMFKVGVEMLQATLRVVSKVNQTVTNSTSNTVSKDGASEALQIIKSVMRDLEELGILSARVEWGKLQSAGGKNIVLVNFAWRSCVTILTLSESSRTIVAPLVDIQKLTARLISLATYSLKRAVEVWLPRPSNESANASDVKEEFRKRCVLVKFFGTLASKMSSFYPEEAVALRTVVVDFILRFATLLLGHTGETRPKHAIGVLSEIVAPSVFGFLPSLLGASAVNMSMKVLLLQSVGGGYEPVPAIENLGSGSEEPEKDISLPEWDNSAQGGCLPSRVIVFLQLLENSEKYVPDLLVELAKRLDWILNSIAEDEVYAALVQIQLFPAPSPDSTTKSHSQLMYLWMLKVLEKFIVLASGSPTAWMEIQEFLFKNALHPNAICGELIKHLWGFIAKLSDVGLIQGHISGLVSLLRAVTSAEDPLQLAVKRLAQLICFLVQTVPSMGASHLFNLIFHEDPFATQSSSRIVSVLLQEGFTMELLPEVAREGYVATFLRHCLSAVKRMTEGKESSDGRLQDAMWCLLHLLNQCGDRIEQTQMQEIKGLTFDSFTKSSRIISSGNQFSGYVIGPVLLIVSFFLKQETRPKSLNNLLIKIEEVVKSASQDDALALKTSLAEFLSSLSSFEFPEEVGNPASEALWYLYHTVLREQHWALVHSGLSSFGFFAEHTPCNELWRFVPSDPGLASDVHESTESGTDMFMSTLRSYLEKETMSASLTVTDTEVDLLHHEAKRQRTSYFQTLQQKERELPEEKTIVVDLDSMDVDIGPRKTFGLKEKSKPDELKTAMLMLQEGFSLLSHISPAWLSGSDAKLDEWRSIISQLSAVNKGLASL</sequence>
<keyword evidence="3" id="KW-1185">Reference proteome</keyword>
<dbReference type="SUPFAM" id="SSF48371">
    <property type="entry name" value="ARM repeat"/>
    <property type="match status" value="1"/>
</dbReference>
<dbReference type="EnsemblPlants" id="Pp3c16_18660V3.1">
    <property type="protein sequence ID" value="Pp3c16_18660V3.1"/>
    <property type="gene ID" value="Pp3c16_18660"/>
</dbReference>
<gene>
    <name evidence="2" type="primary">LOC112293554</name>
    <name evidence="1" type="ORF">PHYPA_021186</name>
</gene>
<dbReference type="PANTHER" id="PTHR36702:SF1">
    <property type="entry name" value="HOLLIDAY JUNCTION RESOLVASE"/>
    <property type="match status" value="1"/>
</dbReference>